<dbReference type="Pfam" id="PF11160">
    <property type="entry name" value="Hva1_TUDOR"/>
    <property type="match status" value="1"/>
</dbReference>
<dbReference type="Proteomes" id="UP000095042">
    <property type="component" value="Unassembled WGS sequence"/>
</dbReference>
<organism evidence="2 3">
    <name type="scientific">Methyloceanibacter marginalis</name>
    <dbReference type="NCBI Taxonomy" id="1774971"/>
    <lineage>
        <taxon>Bacteria</taxon>
        <taxon>Pseudomonadati</taxon>
        <taxon>Pseudomonadota</taxon>
        <taxon>Alphaproteobacteria</taxon>
        <taxon>Hyphomicrobiales</taxon>
        <taxon>Hyphomicrobiaceae</taxon>
        <taxon>Methyloceanibacter</taxon>
    </lineage>
</organism>
<dbReference type="RefSeq" id="WP_069624204.1">
    <property type="nucleotide sequence ID" value="NZ_LPWD01000268.1"/>
</dbReference>
<sequence length="71" mass="7900">MTRSFKVGDHVSWNSEAGRVSGTVTRVHTRDFDVNGYTHHASVDAPQYEIKSSKTDHVAFHKGSALTKLRS</sequence>
<dbReference type="InterPro" id="IPR021331">
    <property type="entry name" value="Hva1_TUDOR"/>
</dbReference>
<keyword evidence="3" id="KW-1185">Reference proteome</keyword>
<evidence type="ECO:0000313" key="3">
    <source>
        <dbReference type="Proteomes" id="UP000095042"/>
    </source>
</evidence>
<gene>
    <name evidence="2" type="ORF">AUC71_01565</name>
</gene>
<dbReference type="EMBL" id="LPWD01000268">
    <property type="protein sequence ID" value="ODS02619.1"/>
    <property type="molecule type" value="Genomic_DNA"/>
</dbReference>
<dbReference type="Gene3D" id="2.30.30.1060">
    <property type="match status" value="1"/>
</dbReference>
<dbReference type="AlphaFoldDB" id="A0A1E3W9Z2"/>
<comment type="caution">
    <text evidence="2">The sequence shown here is derived from an EMBL/GenBank/DDBJ whole genome shotgun (WGS) entry which is preliminary data.</text>
</comment>
<accession>A0A1E3W9Z2</accession>
<evidence type="ECO:0000313" key="2">
    <source>
        <dbReference type="EMBL" id="ODS02619.1"/>
    </source>
</evidence>
<reference evidence="2 3" key="1">
    <citation type="journal article" date="2016" name="Environ. Microbiol.">
        <title>New Methyloceanibacter diversity from North Sea sediments includes methanotroph containing solely the soluble methane monooxygenase.</title>
        <authorList>
            <person name="Vekeman B."/>
            <person name="Kerckhof F.M."/>
            <person name="Cremers G."/>
            <person name="de Vos P."/>
            <person name="Vandamme P."/>
            <person name="Boon N."/>
            <person name="Op den Camp H.J."/>
            <person name="Heylen K."/>
        </authorList>
    </citation>
    <scope>NUCLEOTIDE SEQUENCE [LARGE SCALE GENOMIC DNA]</scope>
    <source>
        <strain evidence="2 3">R-67177</strain>
    </source>
</reference>
<protein>
    <recommendedName>
        <fullName evidence="1">Hypervirulence associated protein TUDOR domain-containing protein</fullName>
    </recommendedName>
</protein>
<evidence type="ECO:0000259" key="1">
    <source>
        <dbReference type="Pfam" id="PF11160"/>
    </source>
</evidence>
<proteinExistence type="predicted"/>
<feature type="domain" description="Hypervirulence associated protein TUDOR" evidence="1">
    <location>
        <begin position="8"/>
        <end position="66"/>
    </location>
</feature>
<name>A0A1E3W9Z2_9HYPH</name>
<dbReference type="OrthoDB" id="71751at2"/>